<proteinExistence type="predicted"/>
<protein>
    <submittedName>
        <fullName evidence="2">Uncharacterized protein</fullName>
    </submittedName>
</protein>
<dbReference type="EMBL" id="QTJU01000007">
    <property type="protein sequence ID" value="RFM26921.1"/>
    <property type="molecule type" value="Genomic_DNA"/>
</dbReference>
<dbReference type="Proteomes" id="UP000261284">
    <property type="component" value="Unassembled WGS sequence"/>
</dbReference>
<dbReference type="AlphaFoldDB" id="A0A3E1NGF7"/>
<evidence type="ECO:0000313" key="3">
    <source>
        <dbReference type="Proteomes" id="UP000261284"/>
    </source>
</evidence>
<dbReference type="RefSeq" id="WP_116848705.1">
    <property type="nucleotide sequence ID" value="NZ_QTJU01000007.1"/>
</dbReference>
<accession>A0A3E1NGF7</accession>
<sequence length="195" mass="22149">MFRLLVLVCLLLTIGVAAKAQNIDTLIASIFFQTGLKRTDTGLVATFKRNDNLQLDTAKGWTAYPPDFFKNDTPSWHTFKFHHNNYFDPAFDRGSITVIMRRNGAAKWLGEVWMDVVTSNIAVGDSTYYALDKALGRYAAKREVEKHLDSSNKMVRFWSKDHRKKIILNKYLAGNEAQPVEQIHISVKLTDTGHG</sequence>
<gene>
    <name evidence="2" type="ORF">DXN05_18220</name>
</gene>
<evidence type="ECO:0000313" key="2">
    <source>
        <dbReference type="EMBL" id="RFM26921.1"/>
    </source>
</evidence>
<name>A0A3E1NGF7_9BACT</name>
<keyword evidence="3" id="KW-1185">Reference proteome</keyword>
<evidence type="ECO:0000256" key="1">
    <source>
        <dbReference type="SAM" id="SignalP"/>
    </source>
</evidence>
<feature type="chain" id="PRO_5017638801" evidence="1">
    <location>
        <begin position="21"/>
        <end position="195"/>
    </location>
</feature>
<keyword evidence="1" id="KW-0732">Signal</keyword>
<organism evidence="2 3">
    <name type="scientific">Deminuibacter soli</name>
    <dbReference type="NCBI Taxonomy" id="2291815"/>
    <lineage>
        <taxon>Bacteria</taxon>
        <taxon>Pseudomonadati</taxon>
        <taxon>Bacteroidota</taxon>
        <taxon>Chitinophagia</taxon>
        <taxon>Chitinophagales</taxon>
        <taxon>Chitinophagaceae</taxon>
        <taxon>Deminuibacter</taxon>
    </lineage>
</organism>
<reference evidence="2 3" key="1">
    <citation type="submission" date="2018-08" db="EMBL/GenBank/DDBJ databases">
        <title>Chitinophagaceae sp. K23C18032701, a novel bacterium isolated from forest soil.</title>
        <authorList>
            <person name="Wang C."/>
        </authorList>
    </citation>
    <scope>NUCLEOTIDE SEQUENCE [LARGE SCALE GENOMIC DNA]</scope>
    <source>
        <strain evidence="2 3">K23C18032701</strain>
    </source>
</reference>
<feature type="signal peptide" evidence="1">
    <location>
        <begin position="1"/>
        <end position="20"/>
    </location>
</feature>
<comment type="caution">
    <text evidence="2">The sequence shown here is derived from an EMBL/GenBank/DDBJ whole genome shotgun (WGS) entry which is preliminary data.</text>
</comment>